<reference evidence="9" key="1">
    <citation type="submission" date="2020-05" db="EMBL/GenBank/DDBJ databases">
        <authorList>
            <person name="Chiriac C."/>
            <person name="Salcher M."/>
            <person name="Ghai R."/>
            <person name="Kavagutti S V."/>
        </authorList>
    </citation>
    <scope>NUCLEOTIDE SEQUENCE</scope>
</reference>
<proteinExistence type="predicted"/>
<dbReference type="GO" id="GO:0044038">
    <property type="term" value="P:cell wall macromolecule biosynthetic process"/>
    <property type="evidence" value="ECO:0007669"/>
    <property type="project" value="TreeGrafter"/>
</dbReference>
<keyword evidence="5 8" id="KW-1133">Transmembrane helix</keyword>
<dbReference type="GO" id="GO:0009103">
    <property type="term" value="P:lipopolysaccharide biosynthetic process"/>
    <property type="evidence" value="ECO:0007669"/>
    <property type="project" value="TreeGrafter"/>
</dbReference>
<dbReference type="PROSITE" id="PS01348">
    <property type="entry name" value="MRAY_2"/>
    <property type="match status" value="1"/>
</dbReference>
<feature type="transmembrane region" description="Helical" evidence="8">
    <location>
        <begin position="48"/>
        <end position="69"/>
    </location>
</feature>
<feature type="compositionally biased region" description="Low complexity" evidence="7">
    <location>
        <begin position="385"/>
        <end position="395"/>
    </location>
</feature>
<name>A0A6J6RZ06_9ZZZZ</name>
<feature type="transmembrane region" description="Helical" evidence="8">
    <location>
        <begin position="315"/>
        <end position="334"/>
    </location>
</feature>
<feature type="transmembrane region" description="Helical" evidence="8">
    <location>
        <begin position="6"/>
        <end position="27"/>
    </location>
</feature>
<evidence type="ECO:0000256" key="1">
    <source>
        <dbReference type="ARBA" id="ARBA00004651"/>
    </source>
</evidence>
<sequence>MGPLPYLIVLAVAVIATAVSVPPLRILSRKVGAMAQPGDRTVHATPTPILGGTALFIGLLVAIAVAWQLPEFGPVFAAPGNVLGVIAAATVIWLTGLIDDLRDVSAPAKVAGMVLAGSILTLVGLTIIYFRVPFLGFTLLPPDMSALITVLWVVGMANAVNLIDGLDGLAAGIVAIGAGSFFLYGWRLLEVGVIDPGNLGPLLAIITAGVCLGFLPFNFNPASIFMGDSGALLLGLLLAASTIAVGGQSDDPFSGQSWFFFAPLVIPLVILGVPLFDLVFAVVRRARNRTGVATADKQHLHHRLMDLGHGQRRTVVILWGWTAVLSCFVLIPALTSRGNGVVPIGLLALALLLFTLFAPRFGRYSDLGDKPGLSEEHINSDREASSYPEASSDPDASPDPEASPDPGVAAPSS</sequence>
<keyword evidence="2" id="KW-1003">Cell membrane</keyword>
<evidence type="ECO:0000313" key="9">
    <source>
        <dbReference type="EMBL" id="CAB4727723.1"/>
    </source>
</evidence>
<evidence type="ECO:0000256" key="8">
    <source>
        <dbReference type="SAM" id="Phobius"/>
    </source>
</evidence>
<evidence type="ECO:0000256" key="7">
    <source>
        <dbReference type="SAM" id="MobiDB-lite"/>
    </source>
</evidence>
<dbReference type="GO" id="GO:0005886">
    <property type="term" value="C:plasma membrane"/>
    <property type="evidence" value="ECO:0007669"/>
    <property type="project" value="UniProtKB-SubCell"/>
</dbReference>
<dbReference type="CDD" id="cd06853">
    <property type="entry name" value="GT_WecA_like"/>
    <property type="match status" value="1"/>
</dbReference>
<feature type="transmembrane region" description="Helical" evidence="8">
    <location>
        <begin position="75"/>
        <end position="98"/>
    </location>
</feature>
<dbReference type="GO" id="GO:0071555">
    <property type="term" value="P:cell wall organization"/>
    <property type="evidence" value="ECO:0007669"/>
    <property type="project" value="TreeGrafter"/>
</dbReference>
<dbReference type="GO" id="GO:0016780">
    <property type="term" value="F:phosphotransferase activity, for other substituted phosphate groups"/>
    <property type="evidence" value="ECO:0007669"/>
    <property type="project" value="InterPro"/>
</dbReference>
<accession>A0A6J6RZ06</accession>
<keyword evidence="6 8" id="KW-0472">Membrane</keyword>
<evidence type="ECO:0000256" key="5">
    <source>
        <dbReference type="ARBA" id="ARBA00022989"/>
    </source>
</evidence>
<dbReference type="PANTHER" id="PTHR22926:SF3">
    <property type="entry name" value="UNDECAPRENYL-PHOSPHATE ALPHA-N-ACETYLGLUCOSAMINYL 1-PHOSPHATE TRANSFERASE"/>
    <property type="match status" value="1"/>
</dbReference>
<dbReference type="AlphaFoldDB" id="A0A6J6RZ06"/>
<feature type="compositionally biased region" description="Basic and acidic residues" evidence="7">
    <location>
        <begin position="369"/>
        <end position="384"/>
    </location>
</feature>
<dbReference type="InterPro" id="IPR018480">
    <property type="entry name" value="PNAcMuramoyl-5peptid_Trfase_CS"/>
</dbReference>
<comment type="subcellular location">
    <subcellularLocation>
        <location evidence="1">Cell membrane</location>
        <topology evidence="1">Multi-pass membrane protein</topology>
    </subcellularLocation>
</comment>
<dbReference type="PANTHER" id="PTHR22926">
    <property type="entry name" value="PHOSPHO-N-ACETYLMURAMOYL-PENTAPEPTIDE-TRANSFERASE"/>
    <property type="match status" value="1"/>
</dbReference>
<gene>
    <name evidence="9" type="ORF">UFOPK2766_00103</name>
</gene>
<feature type="transmembrane region" description="Helical" evidence="8">
    <location>
        <begin position="258"/>
        <end position="283"/>
    </location>
</feature>
<feature type="transmembrane region" description="Helical" evidence="8">
    <location>
        <begin position="340"/>
        <end position="358"/>
    </location>
</feature>
<feature type="transmembrane region" description="Helical" evidence="8">
    <location>
        <begin position="229"/>
        <end position="246"/>
    </location>
</feature>
<protein>
    <submittedName>
        <fullName evidence="9">Unannotated protein</fullName>
    </submittedName>
</protein>
<dbReference type="Pfam" id="PF00953">
    <property type="entry name" value="Glycos_transf_4"/>
    <property type="match status" value="1"/>
</dbReference>
<evidence type="ECO:0000256" key="4">
    <source>
        <dbReference type="ARBA" id="ARBA00022692"/>
    </source>
</evidence>
<keyword evidence="3" id="KW-0808">Transferase</keyword>
<feature type="transmembrane region" description="Helical" evidence="8">
    <location>
        <begin position="169"/>
        <end position="187"/>
    </location>
</feature>
<feature type="transmembrane region" description="Helical" evidence="8">
    <location>
        <begin position="199"/>
        <end position="217"/>
    </location>
</feature>
<evidence type="ECO:0000256" key="3">
    <source>
        <dbReference type="ARBA" id="ARBA00022679"/>
    </source>
</evidence>
<organism evidence="9">
    <name type="scientific">freshwater metagenome</name>
    <dbReference type="NCBI Taxonomy" id="449393"/>
    <lineage>
        <taxon>unclassified sequences</taxon>
        <taxon>metagenomes</taxon>
        <taxon>ecological metagenomes</taxon>
    </lineage>
</organism>
<dbReference type="InterPro" id="IPR000715">
    <property type="entry name" value="Glycosyl_transferase_4"/>
</dbReference>
<feature type="region of interest" description="Disordered" evidence="7">
    <location>
        <begin position="369"/>
        <end position="413"/>
    </location>
</feature>
<feature type="transmembrane region" description="Helical" evidence="8">
    <location>
        <begin position="110"/>
        <end position="132"/>
    </location>
</feature>
<feature type="transmembrane region" description="Helical" evidence="8">
    <location>
        <begin position="144"/>
        <end position="162"/>
    </location>
</feature>
<dbReference type="EMBL" id="CAEZYU010000003">
    <property type="protein sequence ID" value="CAB4727723.1"/>
    <property type="molecule type" value="Genomic_DNA"/>
</dbReference>
<evidence type="ECO:0000256" key="2">
    <source>
        <dbReference type="ARBA" id="ARBA00022475"/>
    </source>
</evidence>
<evidence type="ECO:0000256" key="6">
    <source>
        <dbReference type="ARBA" id="ARBA00023136"/>
    </source>
</evidence>
<keyword evidence="4 8" id="KW-0812">Transmembrane</keyword>